<dbReference type="SUPFAM" id="SSF53474">
    <property type="entry name" value="alpha/beta-Hydrolases"/>
    <property type="match status" value="1"/>
</dbReference>
<evidence type="ECO:0000256" key="8">
    <source>
        <dbReference type="ARBA" id="ARBA00023166"/>
    </source>
</evidence>
<dbReference type="GO" id="GO:0004769">
    <property type="term" value="F:steroid Delta-isomerase activity"/>
    <property type="evidence" value="ECO:0007669"/>
    <property type="project" value="UniProtKB-EC"/>
</dbReference>
<dbReference type="EC" id="1.1.3.6" evidence="13"/>
<dbReference type="Gene3D" id="3.40.50.1820">
    <property type="entry name" value="alpha/beta hydrolase"/>
    <property type="match status" value="1"/>
</dbReference>
<keyword evidence="7" id="KW-0443">Lipid metabolism</keyword>
<evidence type="ECO:0000256" key="16">
    <source>
        <dbReference type="SAM" id="MobiDB-lite"/>
    </source>
</evidence>
<evidence type="ECO:0000256" key="7">
    <source>
        <dbReference type="ARBA" id="ARBA00023098"/>
    </source>
</evidence>
<dbReference type="PANTHER" id="PTHR47470:SF1">
    <property type="entry name" value="FAD-DEPENDENT OXIDOREDUCTASE 2 FAD BINDING DOMAIN-CONTAINING PROTEIN"/>
    <property type="match status" value="1"/>
</dbReference>
<dbReference type="InterPro" id="IPR052542">
    <property type="entry name" value="Cholesterol_Oxidase"/>
</dbReference>
<dbReference type="InterPro" id="IPR007867">
    <property type="entry name" value="GMC_OxRtase_C"/>
</dbReference>
<dbReference type="GO" id="GO:0016995">
    <property type="term" value="F:cholesterol oxidase activity"/>
    <property type="evidence" value="ECO:0007669"/>
    <property type="project" value="UniProtKB-EC"/>
</dbReference>
<evidence type="ECO:0000259" key="19">
    <source>
        <dbReference type="Pfam" id="PF05199"/>
    </source>
</evidence>
<evidence type="ECO:0000313" key="21">
    <source>
        <dbReference type="Proteomes" id="UP001201980"/>
    </source>
</evidence>
<evidence type="ECO:0000259" key="18">
    <source>
        <dbReference type="Pfam" id="PF00890"/>
    </source>
</evidence>
<protein>
    <recommendedName>
        <fullName evidence="14">Cholesterol oxidase</fullName>
        <ecNumber evidence="13">1.1.3.6</ecNumber>
        <ecNumber evidence="11">5.3.3.1</ecNumber>
    </recommendedName>
    <alternativeName>
        <fullName evidence="15">Cholesterol isomerase</fullName>
    </alternativeName>
</protein>
<evidence type="ECO:0000259" key="17">
    <source>
        <dbReference type="Pfam" id="PF00732"/>
    </source>
</evidence>
<evidence type="ECO:0000256" key="13">
    <source>
        <dbReference type="ARBA" id="ARBA00049723"/>
    </source>
</evidence>
<evidence type="ECO:0000256" key="15">
    <source>
        <dbReference type="ARBA" id="ARBA00049778"/>
    </source>
</evidence>
<gene>
    <name evidence="20" type="ORF">MKZ38_007026</name>
</gene>
<reference evidence="20" key="1">
    <citation type="submission" date="2022-07" db="EMBL/GenBank/DDBJ databases">
        <title>Draft genome sequence of Zalerion maritima ATCC 34329, a (micro)plastics degrading marine fungus.</title>
        <authorList>
            <person name="Paco A."/>
            <person name="Goncalves M.F.M."/>
            <person name="Rocha-Santos T.A.P."/>
            <person name="Alves A."/>
        </authorList>
    </citation>
    <scope>NUCLEOTIDE SEQUENCE</scope>
    <source>
        <strain evidence="20">ATCC 34329</strain>
    </source>
</reference>
<dbReference type="GO" id="GO:0008203">
    <property type="term" value="P:cholesterol metabolic process"/>
    <property type="evidence" value="ECO:0007669"/>
    <property type="project" value="UniProtKB-KW"/>
</dbReference>
<dbReference type="EMBL" id="JAKWBI020000043">
    <property type="protein sequence ID" value="KAJ2904834.1"/>
    <property type="molecule type" value="Genomic_DNA"/>
</dbReference>
<evidence type="ECO:0000313" key="20">
    <source>
        <dbReference type="EMBL" id="KAJ2904834.1"/>
    </source>
</evidence>
<evidence type="ECO:0000256" key="4">
    <source>
        <dbReference type="ARBA" id="ARBA00022630"/>
    </source>
</evidence>
<evidence type="ECO:0000256" key="10">
    <source>
        <dbReference type="ARBA" id="ARBA00023235"/>
    </source>
</evidence>
<evidence type="ECO:0000256" key="12">
    <source>
        <dbReference type="ARBA" id="ARBA00049645"/>
    </source>
</evidence>
<dbReference type="InterPro" id="IPR029058">
    <property type="entry name" value="AB_hydrolase_fold"/>
</dbReference>
<dbReference type="Proteomes" id="UP001201980">
    <property type="component" value="Unassembled WGS sequence"/>
</dbReference>
<sequence length="1394" mass="155515">MPPTVAIDSPEMTSSDYVNSTTAVNSFLLPAQKETGLPSPSPSAASDDSQEVDTTTKTFRRHQSHPIPTEVAHGQEAEGPQDRAHARIRTWGDDWESRRFPRLSKPVEVMRHSYDVVVIGSGYGGGVAASRMARAGKHVCLLERGKERWPGEYPVSSADAVKQLHVSGEFSPGWLPGVPVDGGDPTGMYHLILGKGQNAVVGNGLGGTSLMNANVFLEADHDSLAMKMWPKEIRNNPDELRKYYQRASDVLEPETYPPDWPKLPKLDLLEQQAEALGMKDKFKRAPQTTRFRNGPNSMGVEMKPSALTGQDCTGVNDGSKNTTLVTYVADAWNWGAEMFCECEVRYVEKAVGRDGWIIYYAWHGQNRAHFKANLHGDLMWVHAKEAVFLGAGTLGTTEILLRSRDMGLTMSNEVGQNMSGNGDILAFGYNTDHEVNSMGRPFPSPYSPVGPCITGVIDNRHGHDNPLDGYVIEEGTMPTALAPFLQAMLDLLPGSIDPKGENVVQRTQAALQRYGSRFLGPYYKDGAMEKTQVYLIMSHDSNQAILTLKDDKPVLEFMGVGRSHHVKELNAVLEKATNAIGGTFVQNPFYALLQQQQVTVHPIGGAAMARDGTGATGATNDVGEVFSGNGPETYDGLVVMDGALVPTALGVNPFATITALAERAVEKYCDKKRLNINWAKNGLLNLFDEPRRAPDWNQTLTSHAWCNGMSEDQRRLHEKEIERFKVEDKKIQYVTSLIDSANRGQKAGFGFTEVMSGFLHHEHGIVRDEKELYELAFRTAKNMCESARFFLSVQSFDTRALVREPDHSALLTGTFVCPTIPGSPFMVHRGQFNLFLMDTKAPGTRNLTYDFDMTGVDGNMVHFHGYKVVDSSVALAPVAFWKATSTLYVTVTKISDEDVPENDDDKSEDGSVGERRRRHHEKWCNCGEPWRHEDVLAKGMMTIKPTDFASEILTMTPTGSSIFKKIWSATSFLTYFTRKSMSLFLAPFTPLQYPSTTYTGYINDTPPTASYAIVAQDEITTRMHMWEPTYRPKDKDGKEVEVKNLFMIPGAAVDHQIYALPTIQYNAINYFRRAGYRCFVSVHRIGQLVVAQNHHTTYDARLDLRADLEYIREHFGKDKVYTIAHCMGSVAFSTGLLDGTIPADWILGVSCSQVFMNPIWNAGNMLKIKLGVIPADVLYKKLAGDWFSCSTSPDDTFVQRALNEVMRILPDERAELCNNASCHRCTLVFGRCWNHRNLNEATHRQIDRFFGGVNVTLLHLLMKQGYEGHVMSNEPAAEALDTEENVRRLEGVPFLLFVGGDNAVLSPESTQRTYEILCDAFGRSTEGQHGVLQYRRRVVPGYGHLDCWMGRNAWKDVYPFVREEVDRVVRGELFKFVEPDDVFKQMVESGAVLY</sequence>
<dbReference type="InterPro" id="IPR000172">
    <property type="entry name" value="GMC_OxRdtase_N"/>
</dbReference>
<feature type="region of interest" description="Disordered" evidence="16">
    <location>
        <begin position="898"/>
        <end position="918"/>
    </location>
</feature>
<feature type="compositionally biased region" description="Basic and acidic residues" evidence="16">
    <location>
        <begin position="73"/>
        <end position="83"/>
    </location>
</feature>
<organism evidence="20 21">
    <name type="scientific">Zalerion maritima</name>
    <dbReference type="NCBI Taxonomy" id="339359"/>
    <lineage>
        <taxon>Eukaryota</taxon>
        <taxon>Fungi</taxon>
        <taxon>Dikarya</taxon>
        <taxon>Ascomycota</taxon>
        <taxon>Pezizomycotina</taxon>
        <taxon>Sordariomycetes</taxon>
        <taxon>Lulworthiomycetidae</taxon>
        <taxon>Lulworthiales</taxon>
        <taxon>Lulworthiaceae</taxon>
        <taxon>Zalerion</taxon>
    </lineage>
</organism>
<dbReference type="Pfam" id="PF00890">
    <property type="entry name" value="FAD_binding_2"/>
    <property type="match status" value="1"/>
</dbReference>
<dbReference type="InterPro" id="IPR003953">
    <property type="entry name" value="FAD-dep_OxRdtase_2_FAD-bd"/>
</dbReference>
<feature type="compositionally biased region" description="Acidic residues" evidence="16">
    <location>
        <begin position="898"/>
        <end position="907"/>
    </location>
</feature>
<evidence type="ECO:0000256" key="1">
    <source>
        <dbReference type="ARBA" id="ARBA00001974"/>
    </source>
</evidence>
<evidence type="ECO:0000256" key="3">
    <source>
        <dbReference type="ARBA" id="ARBA00022548"/>
    </source>
</evidence>
<comment type="pathway">
    <text evidence="12">Steroid metabolism; cholesterol degradation.</text>
</comment>
<evidence type="ECO:0000256" key="14">
    <source>
        <dbReference type="ARBA" id="ARBA00049744"/>
    </source>
</evidence>
<feature type="domain" description="Glucose-methanol-choline oxidoreductase C-terminal" evidence="19">
    <location>
        <begin position="594"/>
        <end position="661"/>
    </location>
</feature>
<evidence type="ECO:0000256" key="9">
    <source>
        <dbReference type="ARBA" id="ARBA00023221"/>
    </source>
</evidence>
<dbReference type="SUPFAM" id="SSF51905">
    <property type="entry name" value="FAD/NAD(P)-binding domain"/>
    <property type="match status" value="1"/>
</dbReference>
<keyword evidence="3" id="KW-0153">Cholesterol metabolism</keyword>
<keyword evidence="4" id="KW-0285">Flavoprotein</keyword>
<dbReference type="InterPro" id="IPR036188">
    <property type="entry name" value="FAD/NAD-bd_sf"/>
</dbReference>
<name>A0AAD5RV80_9PEZI</name>
<evidence type="ECO:0000256" key="5">
    <source>
        <dbReference type="ARBA" id="ARBA00022827"/>
    </source>
</evidence>
<accession>A0AAD5RV80</accession>
<feature type="region of interest" description="Disordered" evidence="16">
    <location>
        <begin position="29"/>
        <end position="83"/>
    </location>
</feature>
<proteinExistence type="inferred from homology"/>
<evidence type="ECO:0000256" key="2">
    <source>
        <dbReference type="ARBA" id="ARBA00010790"/>
    </source>
</evidence>
<feature type="domain" description="Glucose-methanol-choline oxidoreductase N-terminal" evidence="17">
    <location>
        <begin position="195"/>
        <end position="418"/>
    </location>
</feature>
<dbReference type="PANTHER" id="PTHR47470">
    <property type="entry name" value="CHOLESTEROL OXIDASE"/>
    <property type="match status" value="1"/>
</dbReference>
<keyword evidence="9" id="KW-0753">Steroid metabolism</keyword>
<dbReference type="Pfam" id="PF00732">
    <property type="entry name" value="GMC_oxred_N"/>
    <property type="match status" value="1"/>
</dbReference>
<dbReference type="Gene3D" id="3.50.50.60">
    <property type="entry name" value="FAD/NAD(P)-binding domain"/>
    <property type="match status" value="3"/>
</dbReference>
<dbReference type="EC" id="5.3.3.1" evidence="11"/>
<feature type="domain" description="FAD-dependent oxidoreductase 2 FAD-binding" evidence="18">
    <location>
        <begin position="115"/>
        <end position="147"/>
    </location>
</feature>
<evidence type="ECO:0000256" key="6">
    <source>
        <dbReference type="ARBA" id="ARBA00023002"/>
    </source>
</evidence>
<keyword evidence="21" id="KW-1185">Reference proteome</keyword>
<keyword evidence="5" id="KW-0274">FAD</keyword>
<evidence type="ECO:0000256" key="11">
    <source>
        <dbReference type="ARBA" id="ARBA00038856"/>
    </source>
</evidence>
<keyword evidence="6" id="KW-0560">Oxidoreductase</keyword>
<comment type="cofactor">
    <cofactor evidence="1">
        <name>FAD</name>
        <dbReference type="ChEBI" id="CHEBI:57692"/>
    </cofactor>
</comment>
<comment type="caution">
    <text evidence="20">The sequence shown here is derived from an EMBL/GenBank/DDBJ whole genome shotgun (WGS) entry which is preliminary data.</text>
</comment>
<dbReference type="GO" id="GO:0050660">
    <property type="term" value="F:flavin adenine dinucleotide binding"/>
    <property type="evidence" value="ECO:0007669"/>
    <property type="project" value="InterPro"/>
</dbReference>
<keyword evidence="10" id="KW-0413">Isomerase</keyword>
<comment type="similarity">
    <text evidence="2">Belongs to the GMC oxidoreductase family.</text>
</comment>
<dbReference type="Pfam" id="PF05199">
    <property type="entry name" value="GMC_oxred_C"/>
    <property type="match status" value="1"/>
</dbReference>
<keyword evidence="8" id="KW-1207">Sterol metabolism</keyword>